<accession>A0A7W6WB32</accession>
<proteinExistence type="predicted"/>
<dbReference type="Proteomes" id="UP000554286">
    <property type="component" value="Unassembled WGS sequence"/>
</dbReference>
<feature type="compositionally biased region" description="Pro residues" evidence="1">
    <location>
        <begin position="185"/>
        <end position="194"/>
    </location>
</feature>
<sequence length="207" mass="21645">MTGSWTDFNDAQSNANLIPKGTVAKVRLSIRPGGFDDPAQGWTGGYATRGTTGSVYLNCEYTVLEGPYAKRKVFSKIGLYSPNGPTWANMGRTLVRSILNSARGISNKDQSPQAQAARRIGGLGDLDGVEFVARIDIGTDTNGDDTNEIRAAVTPDHRDYAAAMGATPVPATGPVHTAPAAAAPQPQPAAPVPSSPASAPQRPTWAQ</sequence>
<protein>
    <submittedName>
        <fullName evidence="2">Uncharacterized protein</fullName>
    </submittedName>
</protein>
<reference evidence="2 3" key="1">
    <citation type="submission" date="2020-08" db="EMBL/GenBank/DDBJ databases">
        <title>Genome sequencing of Purple Non-Sulfur Bacteria from various extreme environments.</title>
        <authorList>
            <person name="Mayer M."/>
        </authorList>
    </citation>
    <scope>NUCLEOTIDE SEQUENCE [LARGE SCALE GENOMIC DNA]</scope>
    <source>
        <strain evidence="2 3">JA131</strain>
    </source>
</reference>
<evidence type="ECO:0000256" key="1">
    <source>
        <dbReference type="SAM" id="MobiDB-lite"/>
    </source>
</evidence>
<evidence type="ECO:0000313" key="3">
    <source>
        <dbReference type="Proteomes" id="UP000554286"/>
    </source>
</evidence>
<organism evidence="2 3">
    <name type="scientific">Roseospira visakhapatnamensis</name>
    <dbReference type="NCBI Taxonomy" id="390880"/>
    <lineage>
        <taxon>Bacteria</taxon>
        <taxon>Pseudomonadati</taxon>
        <taxon>Pseudomonadota</taxon>
        <taxon>Alphaproteobacteria</taxon>
        <taxon>Rhodospirillales</taxon>
        <taxon>Rhodospirillaceae</taxon>
        <taxon>Roseospira</taxon>
    </lineage>
</organism>
<dbReference type="EMBL" id="JACIGK010000030">
    <property type="protein sequence ID" value="MBB4267619.1"/>
    <property type="molecule type" value="Genomic_DNA"/>
</dbReference>
<dbReference type="AlphaFoldDB" id="A0A7W6WB32"/>
<evidence type="ECO:0000313" key="2">
    <source>
        <dbReference type="EMBL" id="MBB4267619.1"/>
    </source>
</evidence>
<gene>
    <name evidence="2" type="ORF">GGD89_003266</name>
</gene>
<dbReference type="RefSeq" id="WP_184047296.1">
    <property type="nucleotide sequence ID" value="NZ_JACIGK010000030.1"/>
</dbReference>
<feature type="region of interest" description="Disordered" evidence="1">
    <location>
        <begin position="162"/>
        <end position="207"/>
    </location>
</feature>
<name>A0A7W6WB32_9PROT</name>
<keyword evidence="3" id="KW-1185">Reference proteome</keyword>
<comment type="caution">
    <text evidence="2">The sequence shown here is derived from an EMBL/GenBank/DDBJ whole genome shotgun (WGS) entry which is preliminary data.</text>
</comment>
<feature type="compositionally biased region" description="Low complexity" evidence="1">
    <location>
        <begin position="166"/>
        <end position="184"/>
    </location>
</feature>